<dbReference type="GO" id="GO:0044341">
    <property type="term" value="P:sodium-dependent phosphate transport"/>
    <property type="evidence" value="ECO:0007669"/>
    <property type="project" value="InterPro"/>
</dbReference>
<dbReference type="InterPro" id="IPR004633">
    <property type="entry name" value="NaPi_cotrn-rel/YqeW-like"/>
</dbReference>
<dbReference type="SUPFAM" id="SSF109755">
    <property type="entry name" value="PhoU-like"/>
    <property type="match status" value="1"/>
</dbReference>
<dbReference type="PATRIC" id="fig|997347.4.peg.1313"/>
<feature type="transmembrane region" description="Helical" evidence="6">
    <location>
        <begin position="288"/>
        <end position="315"/>
    </location>
</feature>
<dbReference type="Gene3D" id="1.20.58.220">
    <property type="entry name" value="Phosphate transport system protein phou homolog 2, domain 2"/>
    <property type="match status" value="1"/>
</dbReference>
<evidence type="ECO:0000256" key="5">
    <source>
        <dbReference type="ARBA" id="ARBA00023136"/>
    </source>
</evidence>
<evidence type="ECO:0000256" key="2">
    <source>
        <dbReference type="ARBA" id="ARBA00022475"/>
    </source>
</evidence>
<dbReference type="InterPro" id="IPR038078">
    <property type="entry name" value="PhoU-like_sf"/>
</dbReference>
<feature type="transmembrane region" description="Helical" evidence="6">
    <location>
        <begin position="12"/>
        <end position="29"/>
    </location>
</feature>
<dbReference type="Proteomes" id="UP000005392">
    <property type="component" value="Unassembled WGS sequence"/>
</dbReference>
<dbReference type="NCBIfam" id="TIGR00704">
    <property type="entry name" value="NaPi_cotrn_rel"/>
    <property type="match status" value="1"/>
</dbReference>
<feature type="transmembrane region" description="Helical" evidence="6">
    <location>
        <begin position="93"/>
        <end position="112"/>
    </location>
</feature>
<feature type="transmembrane region" description="Helical" evidence="6">
    <location>
        <begin position="56"/>
        <end position="81"/>
    </location>
</feature>
<dbReference type="GO" id="GO:0005436">
    <property type="term" value="F:sodium:phosphate symporter activity"/>
    <property type="evidence" value="ECO:0007669"/>
    <property type="project" value="InterPro"/>
</dbReference>
<dbReference type="PANTHER" id="PTHR10010:SF46">
    <property type="entry name" value="SODIUM-DEPENDENT PHOSPHATE TRANSPORT PROTEIN 2B"/>
    <property type="match status" value="1"/>
</dbReference>
<feature type="transmembrane region" description="Helical" evidence="6">
    <location>
        <begin position="142"/>
        <end position="162"/>
    </location>
</feature>
<feature type="transmembrane region" description="Helical" evidence="6">
    <location>
        <begin position="182"/>
        <end position="200"/>
    </location>
</feature>
<dbReference type="PANTHER" id="PTHR10010">
    <property type="entry name" value="SOLUTE CARRIER FAMILY 34 SODIUM PHOSPHATE , MEMBER 2-RELATED"/>
    <property type="match status" value="1"/>
</dbReference>
<dbReference type="InterPro" id="IPR003841">
    <property type="entry name" value="Na/Pi_transpt"/>
</dbReference>
<keyword evidence="4 6" id="KW-1133">Transmembrane helix</keyword>
<evidence type="ECO:0000256" key="4">
    <source>
        <dbReference type="ARBA" id="ARBA00022989"/>
    </source>
</evidence>
<dbReference type="InterPro" id="IPR026022">
    <property type="entry name" value="PhoU_dom"/>
</dbReference>
<organism evidence="8 9">
    <name type="scientific">Fusobacterium animalis ATCC 51191</name>
    <dbReference type="NCBI Taxonomy" id="997347"/>
    <lineage>
        <taxon>Bacteria</taxon>
        <taxon>Fusobacteriati</taxon>
        <taxon>Fusobacteriota</taxon>
        <taxon>Fusobacteriia</taxon>
        <taxon>Fusobacteriales</taxon>
        <taxon>Fusobacteriaceae</taxon>
        <taxon>Fusobacterium</taxon>
    </lineage>
</organism>
<dbReference type="STRING" id="76859.RN98_03645"/>
<evidence type="ECO:0000256" key="3">
    <source>
        <dbReference type="ARBA" id="ARBA00022692"/>
    </source>
</evidence>
<dbReference type="NCBIfam" id="NF037997">
    <property type="entry name" value="Na_Pi_symport"/>
    <property type="match status" value="1"/>
</dbReference>
<gene>
    <name evidence="8" type="ORF">HMPREF9094_1405</name>
</gene>
<evidence type="ECO:0000256" key="1">
    <source>
        <dbReference type="ARBA" id="ARBA00004651"/>
    </source>
</evidence>
<dbReference type="GO" id="GO:0005886">
    <property type="term" value="C:plasma membrane"/>
    <property type="evidence" value="ECO:0007669"/>
    <property type="project" value="UniProtKB-SubCell"/>
</dbReference>
<name>F9ENA0_9FUSO</name>
<comment type="caution">
    <text evidence="8">The sequence shown here is derived from an EMBL/GenBank/DDBJ whole genome shotgun (WGS) entry which is preliminary data.</text>
</comment>
<dbReference type="HOGENOM" id="CLU_025623_0_1_0"/>
<evidence type="ECO:0000259" key="7">
    <source>
        <dbReference type="Pfam" id="PF01895"/>
    </source>
</evidence>
<evidence type="ECO:0000313" key="8">
    <source>
        <dbReference type="EMBL" id="EGQ79557.1"/>
    </source>
</evidence>
<proteinExistence type="predicted"/>
<keyword evidence="5 6" id="KW-0472">Membrane</keyword>
<protein>
    <submittedName>
        <fullName evidence="8">PnaS family phosphate:Na+ symporter</fullName>
    </submittedName>
</protein>
<dbReference type="EMBL" id="AFQD01000230">
    <property type="protein sequence ID" value="EGQ79557.1"/>
    <property type="molecule type" value="Genomic_DNA"/>
</dbReference>
<feature type="domain" description="PhoU" evidence="7">
    <location>
        <begin position="465"/>
        <end position="545"/>
    </location>
</feature>
<keyword evidence="3 6" id="KW-0812">Transmembrane</keyword>
<feature type="domain" description="PhoU" evidence="7">
    <location>
        <begin position="356"/>
        <end position="443"/>
    </location>
</feature>
<dbReference type="AlphaFoldDB" id="F9ENA0"/>
<dbReference type="Pfam" id="PF01895">
    <property type="entry name" value="PhoU"/>
    <property type="match status" value="2"/>
</dbReference>
<feature type="transmembrane region" description="Helical" evidence="6">
    <location>
        <begin position="254"/>
        <end position="276"/>
    </location>
</feature>
<dbReference type="Pfam" id="PF02690">
    <property type="entry name" value="Na_Pi_cotrans"/>
    <property type="match status" value="2"/>
</dbReference>
<accession>F9ENA0</accession>
<reference evidence="8 9" key="1">
    <citation type="submission" date="2011-05" db="EMBL/GenBank/DDBJ databases">
        <authorList>
            <person name="Muzny D."/>
            <person name="Qin X."/>
            <person name="Deng J."/>
            <person name="Jiang H."/>
            <person name="Liu Y."/>
            <person name="Qu J."/>
            <person name="Song X.-Z."/>
            <person name="Zhang L."/>
            <person name="Thornton R."/>
            <person name="Coyle M."/>
            <person name="Francisco L."/>
            <person name="Jackson L."/>
            <person name="Javaid M."/>
            <person name="Korchina V."/>
            <person name="Kovar C."/>
            <person name="Mata R."/>
            <person name="Mathew T."/>
            <person name="Ngo R."/>
            <person name="Nguyen L."/>
            <person name="Nguyen N."/>
            <person name="Okwuonu G."/>
            <person name="Ongeri F."/>
            <person name="Pham C."/>
            <person name="Simmons D."/>
            <person name="Wilczek-Boney K."/>
            <person name="Hale W."/>
            <person name="Jakkamsetti A."/>
            <person name="Pham P."/>
            <person name="Ruth R."/>
            <person name="San Lucas F."/>
            <person name="Warren J."/>
            <person name="Zhang J."/>
            <person name="Zhao Z."/>
            <person name="Zhou C."/>
            <person name="Zhu D."/>
            <person name="Lee S."/>
            <person name="Bess C."/>
            <person name="Blankenburg K."/>
            <person name="Forbes L."/>
            <person name="Fu Q."/>
            <person name="Gubbala S."/>
            <person name="Hirani K."/>
            <person name="Jayaseelan J.C."/>
            <person name="Lara F."/>
            <person name="Munidasa M."/>
            <person name="Palculict T."/>
            <person name="Patil S."/>
            <person name="Pu L.-L."/>
            <person name="Saada N."/>
            <person name="Tang L."/>
            <person name="Weissenberger G."/>
            <person name="Zhu Y."/>
            <person name="Hemphill L."/>
            <person name="Shang Y."/>
            <person name="Youmans B."/>
            <person name="Ayvaz T."/>
            <person name="Ross M."/>
            <person name="Santibanez J."/>
            <person name="Aqrawi P."/>
            <person name="Gross S."/>
            <person name="Joshi V."/>
            <person name="Fowler G."/>
            <person name="Nazareth L."/>
            <person name="Reid J."/>
            <person name="Worley K."/>
            <person name="Petrosino J."/>
            <person name="Highlander S."/>
            <person name="Gibbs R."/>
        </authorList>
    </citation>
    <scope>NUCLEOTIDE SEQUENCE [LARGE SCALE GENOMIC DNA]</scope>
    <source>
        <strain evidence="8 9">ATCC 51191</strain>
    </source>
</reference>
<keyword evidence="9" id="KW-1185">Reference proteome</keyword>
<evidence type="ECO:0000313" key="9">
    <source>
        <dbReference type="Proteomes" id="UP000005392"/>
    </source>
</evidence>
<evidence type="ECO:0000256" key="6">
    <source>
        <dbReference type="SAM" id="Phobius"/>
    </source>
</evidence>
<comment type="subcellular location">
    <subcellularLocation>
        <location evidence="1">Cell membrane</location>
        <topology evidence="1">Multi-pass membrane protein</topology>
    </subcellularLocation>
</comment>
<keyword evidence="2" id="KW-1003">Cell membrane</keyword>
<sequence>MVIGNFRRYMYLKIILQLIGGLGLFLYGMEHMSTSMQKIAGPKLKRILASLTNNRFLGILVGIIITALVQSSSVSTVMTIGFVNASLLTLKQALGVILGANIGTTITGWLLALNIGKYGLPIVGLASILFVFMKKEKARTKLSAIIGVGLIFFGLQLMSQALSPLKDMPEFIEMFKMFKVDSYFGLLKVAATGAIITALIQSSAATIGITIALATQGLIDYQAAVALVLGENVGTTITALLASIGAKPNAKRAAYAHTLINLIGVIWVTSIFRIYLHFLNLFVDPINHMGAAIAAAHTIFNISNVIILTPFVSLLDKFLLFAVKDTDEDEVRVTKLASLKMTLPSVIIEQTKIEVSSMVTMIEDVFLKLEESLKEKDKIAKYNDSIVEAEDKLDLYEKEIYDSNFSLLSKSLSKELIEDTRMNLLTCDEYETIGDYQNRIANRLYMLYENSIELDETRAKMTFKLHSLAVELFNDISRAARTGEKELYPIGIKKYQILKTYYKEVKREHFSRSENIPARLNTGYLDIINYYKRIADHTYNIIEYVMKI</sequence>